<dbReference type="GO" id="GO:0000379">
    <property type="term" value="P:tRNA-type intron splice site recognition and cleavage"/>
    <property type="evidence" value="ECO:0007669"/>
    <property type="project" value="TreeGrafter"/>
</dbReference>
<dbReference type="InterPro" id="IPR006677">
    <property type="entry name" value="tRNA_intron_Endonuc_cat-like"/>
</dbReference>
<dbReference type="OMA" id="GWGVKPK"/>
<feature type="domain" description="tRNA intron endonuclease catalytic" evidence="7">
    <location>
        <begin position="180"/>
        <end position="254"/>
    </location>
</feature>
<evidence type="ECO:0000313" key="9">
    <source>
        <dbReference type="EMBL" id="EEH60431.1"/>
    </source>
</evidence>
<dbReference type="OrthoDB" id="498344at2759"/>
<reference evidence="9 10" key="1">
    <citation type="journal article" date="2009" name="Science">
        <title>Green evolution and dynamic adaptations revealed by genomes of the marine picoeukaryotes Micromonas.</title>
        <authorList>
            <person name="Worden A.Z."/>
            <person name="Lee J.H."/>
            <person name="Mock T."/>
            <person name="Rouze P."/>
            <person name="Simmons M.P."/>
            <person name="Aerts A.L."/>
            <person name="Allen A.E."/>
            <person name="Cuvelier M.L."/>
            <person name="Derelle E."/>
            <person name="Everett M.V."/>
            <person name="Foulon E."/>
            <person name="Grimwood J."/>
            <person name="Gundlach H."/>
            <person name="Henrissat B."/>
            <person name="Napoli C."/>
            <person name="McDonald S.M."/>
            <person name="Parker M.S."/>
            <person name="Rombauts S."/>
            <person name="Salamov A."/>
            <person name="Von Dassow P."/>
            <person name="Badger J.H."/>
            <person name="Coutinho P.M."/>
            <person name="Demir E."/>
            <person name="Dubchak I."/>
            <person name="Gentemann C."/>
            <person name="Eikrem W."/>
            <person name="Gready J.E."/>
            <person name="John U."/>
            <person name="Lanier W."/>
            <person name="Lindquist E.A."/>
            <person name="Lucas S."/>
            <person name="Mayer K.F."/>
            <person name="Moreau H."/>
            <person name="Not F."/>
            <person name="Otillar R."/>
            <person name="Panaud O."/>
            <person name="Pangilinan J."/>
            <person name="Paulsen I."/>
            <person name="Piegu B."/>
            <person name="Poliakov A."/>
            <person name="Robbens S."/>
            <person name="Schmutz J."/>
            <person name="Toulza E."/>
            <person name="Wyss T."/>
            <person name="Zelensky A."/>
            <person name="Zhou K."/>
            <person name="Armbrust E.V."/>
            <person name="Bhattacharya D."/>
            <person name="Goodenough U.W."/>
            <person name="Van de Peer Y."/>
            <person name="Grigoriev I.V."/>
        </authorList>
    </citation>
    <scope>NUCLEOTIDE SEQUENCE [LARGE SCALE GENOMIC DNA]</scope>
    <source>
        <strain evidence="9 10">CCMP1545</strain>
    </source>
</reference>
<proteinExistence type="inferred from homology"/>
<dbReference type="eggNOG" id="KOG4133">
    <property type="taxonomic scope" value="Eukaryota"/>
</dbReference>
<evidence type="ECO:0000259" key="8">
    <source>
        <dbReference type="Pfam" id="PF26577"/>
    </source>
</evidence>
<evidence type="ECO:0000256" key="5">
    <source>
        <dbReference type="ARBA" id="ARBA00034031"/>
    </source>
</evidence>
<feature type="region of interest" description="Disordered" evidence="6">
    <location>
        <begin position="87"/>
        <end position="117"/>
    </location>
</feature>
<dbReference type="InterPro" id="IPR036167">
    <property type="entry name" value="tRNA_intron_Endo_cat-like_sf"/>
</dbReference>
<dbReference type="Pfam" id="PF26577">
    <property type="entry name" value="TSEN34_N"/>
    <property type="match status" value="1"/>
</dbReference>
<evidence type="ECO:0000256" key="1">
    <source>
        <dbReference type="ARBA" id="ARBA00008078"/>
    </source>
</evidence>
<dbReference type="SUPFAM" id="SSF53032">
    <property type="entry name" value="tRNA-intron endonuclease catalytic domain-like"/>
    <property type="match status" value="1"/>
</dbReference>
<comment type="catalytic activity">
    <reaction evidence="5">
        <text>pretRNA = a 3'-half-tRNA molecule with a 5'-OH end + a 5'-half-tRNA molecule with a 2',3'-cyclic phosphate end + an intron with a 2',3'-cyclic phosphate and a 5'-hydroxyl terminus.</text>
        <dbReference type="EC" id="4.6.1.16"/>
    </reaction>
</comment>
<dbReference type="GO" id="GO:0003676">
    <property type="term" value="F:nucleic acid binding"/>
    <property type="evidence" value="ECO:0007669"/>
    <property type="project" value="InterPro"/>
</dbReference>
<feature type="region of interest" description="Disordered" evidence="6">
    <location>
        <begin position="150"/>
        <end position="173"/>
    </location>
</feature>
<dbReference type="InterPro" id="IPR059049">
    <property type="entry name" value="TSEN34_N"/>
</dbReference>
<feature type="domain" description="TSEN34 N-terminal" evidence="8">
    <location>
        <begin position="8"/>
        <end position="76"/>
    </location>
</feature>
<dbReference type="STRING" id="564608.C1MIR7"/>
<accession>C1MIR7</accession>
<dbReference type="EMBL" id="GG663735">
    <property type="protein sequence ID" value="EEH60431.1"/>
    <property type="molecule type" value="Genomic_DNA"/>
</dbReference>
<organism evidence="10">
    <name type="scientific">Micromonas pusilla (strain CCMP1545)</name>
    <name type="common">Picoplanktonic green alga</name>
    <dbReference type="NCBI Taxonomy" id="564608"/>
    <lineage>
        <taxon>Eukaryota</taxon>
        <taxon>Viridiplantae</taxon>
        <taxon>Chlorophyta</taxon>
        <taxon>Mamiellophyceae</taxon>
        <taxon>Mamiellales</taxon>
        <taxon>Mamiellaceae</taxon>
        <taxon>Micromonas</taxon>
    </lineage>
</organism>
<evidence type="ECO:0000256" key="2">
    <source>
        <dbReference type="ARBA" id="ARBA00012573"/>
    </source>
</evidence>
<dbReference type="CDD" id="cd22363">
    <property type="entry name" value="tRNA-intron_lyase_C"/>
    <property type="match status" value="1"/>
</dbReference>
<dbReference type="KEGG" id="mpp:MICPUCDRAFT_50670"/>
<dbReference type="RefSeq" id="XP_003055179.1">
    <property type="nucleotide sequence ID" value="XM_003055133.1"/>
</dbReference>
<evidence type="ECO:0000259" key="7">
    <source>
        <dbReference type="Pfam" id="PF01974"/>
    </source>
</evidence>
<keyword evidence="3" id="KW-0819">tRNA processing</keyword>
<dbReference type="Gene3D" id="3.40.1350.10">
    <property type="match status" value="1"/>
</dbReference>
<keyword evidence="10" id="KW-1185">Reference proteome</keyword>
<protein>
    <recommendedName>
        <fullName evidence="2">tRNA-intron lyase</fullName>
        <ecNumber evidence="2">4.6.1.16</ecNumber>
    </recommendedName>
</protein>
<name>C1MIR7_MICPC</name>
<dbReference type="GO" id="GO:0005634">
    <property type="term" value="C:nucleus"/>
    <property type="evidence" value="ECO:0007669"/>
    <property type="project" value="UniProtKB-ARBA"/>
</dbReference>
<evidence type="ECO:0000256" key="4">
    <source>
        <dbReference type="ARBA" id="ARBA00023239"/>
    </source>
</evidence>
<sequence>MATADGPIRVQVSDDDTGLVWSAEEYHRLRTRHRVVGALVGGLPGFRQQDSVHGLPARLSPEEVTLALHRGWVTLYVARDAVAAAATAAERAPPPPAAKRPTVANKGWGVKPKGGFHNQKRLKTTKSLASDADAGWERVLNTSFVEIPLRAPSDAPDDADAGPDASSPEWSYPRTDAQRRRFAVFSDLHARGLTMTAGVKFGSDYLAYPGEPMAYHACFTVKVCDGDERMRARELSAASRMSHAARKNLVLATATAAAAATAAATGATAGGGGGEVGDDASPPPPPPPPRVMKVSYVTVTPDIEQSKGGRVERGG</sequence>
<dbReference type="PANTHER" id="PTHR13070">
    <property type="entry name" value="TRNA-SPLICING ENDONUCLEASE SUBUNIT SEN34-RELATED"/>
    <property type="match status" value="1"/>
</dbReference>
<comment type="similarity">
    <text evidence="1">Belongs to the tRNA-intron endonuclease family.</text>
</comment>
<dbReference type="Pfam" id="PF01974">
    <property type="entry name" value="tRNA_int_endo"/>
    <property type="match status" value="1"/>
</dbReference>
<evidence type="ECO:0000313" key="10">
    <source>
        <dbReference type="Proteomes" id="UP000001876"/>
    </source>
</evidence>
<dbReference type="Proteomes" id="UP000001876">
    <property type="component" value="Unassembled WGS sequence"/>
</dbReference>
<evidence type="ECO:0000256" key="3">
    <source>
        <dbReference type="ARBA" id="ARBA00022694"/>
    </source>
</evidence>
<feature type="region of interest" description="Disordered" evidence="6">
    <location>
        <begin position="266"/>
        <end position="293"/>
    </location>
</feature>
<gene>
    <name evidence="9" type="ORF">MICPUCDRAFT_50670</name>
</gene>
<dbReference type="AlphaFoldDB" id="C1MIR7"/>
<dbReference type="GeneID" id="9680907"/>
<dbReference type="EC" id="4.6.1.16" evidence="2"/>
<keyword evidence="4" id="KW-0456">Lyase</keyword>
<evidence type="ECO:0000256" key="6">
    <source>
        <dbReference type="SAM" id="MobiDB-lite"/>
    </source>
</evidence>
<dbReference type="PANTHER" id="PTHR13070:SF0">
    <property type="entry name" value="TRNA-SPLICING ENDONUCLEASE SUBUNIT SEN34"/>
    <property type="match status" value="1"/>
</dbReference>
<feature type="compositionally biased region" description="Pro residues" evidence="6">
    <location>
        <begin position="281"/>
        <end position="290"/>
    </location>
</feature>
<dbReference type="GO" id="GO:0000213">
    <property type="term" value="F:tRNA-intron lyase activity"/>
    <property type="evidence" value="ECO:0007669"/>
    <property type="project" value="UniProtKB-EC"/>
</dbReference>
<dbReference type="InterPro" id="IPR011856">
    <property type="entry name" value="tRNA_endonuc-like_dom_sf"/>
</dbReference>